<dbReference type="Gene3D" id="3.30.2310.20">
    <property type="entry name" value="RelE-like"/>
    <property type="match status" value="1"/>
</dbReference>
<evidence type="ECO:0000313" key="3">
    <source>
        <dbReference type="EMBL" id="SNX97686.1"/>
    </source>
</evidence>
<dbReference type="RefSeq" id="WP_097207651.1">
    <property type="nucleotide sequence ID" value="NZ_JACHXB010000007.1"/>
</dbReference>
<dbReference type="OrthoDB" id="5326046at2"/>
<evidence type="ECO:0000256" key="1">
    <source>
        <dbReference type="ARBA" id="ARBA00006226"/>
    </source>
</evidence>
<organism evidence="3 4">
    <name type="scientific">Geodermatophilus sabuli</name>
    <dbReference type="NCBI Taxonomy" id="1564158"/>
    <lineage>
        <taxon>Bacteria</taxon>
        <taxon>Bacillati</taxon>
        <taxon>Actinomycetota</taxon>
        <taxon>Actinomycetes</taxon>
        <taxon>Geodermatophilales</taxon>
        <taxon>Geodermatophilaceae</taxon>
        <taxon>Geodermatophilus</taxon>
    </lineage>
</organism>
<sequence>MSSSYEVHIASAAHRQLGQLPSRVAVAVVEFITAVLPENPQRLSKPLTGEFEGLRSARRGDYRVLIDIDESARTVLVVRIAHRAEVYRPPPPTP</sequence>
<dbReference type="InterPro" id="IPR035093">
    <property type="entry name" value="RelE/ParE_toxin_dom_sf"/>
</dbReference>
<comment type="similarity">
    <text evidence="1">Belongs to the RelE toxin family.</text>
</comment>
<dbReference type="PANTHER" id="PTHR35601:SF1">
    <property type="entry name" value="TOXIN RELE"/>
    <property type="match status" value="1"/>
</dbReference>
<dbReference type="AlphaFoldDB" id="A0A285EI30"/>
<protein>
    <submittedName>
        <fullName evidence="3">mRNA-degrading endonuclease RelE, toxin component of the RelBE toxin-antitoxin system</fullName>
    </submittedName>
</protein>
<keyword evidence="2" id="KW-1277">Toxin-antitoxin system</keyword>
<dbReference type="Proteomes" id="UP000219514">
    <property type="component" value="Unassembled WGS sequence"/>
</dbReference>
<dbReference type="EMBL" id="OBDO01000008">
    <property type="protein sequence ID" value="SNX97686.1"/>
    <property type="molecule type" value="Genomic_DNA"/>
</dbReference>
<dbReference type="GO" id="GO:0004519">
    <property type="term" value="F:endonuclease activity"/>
    <property type="evidence" value="ECO:0007669"/>
    <property type="project" value="UniProtKB-KW"/>
</dbReference>
<name>A0A285EI30_9ACTN</name>
<dbReference type="Pfam" id="PF05016">
    <property type="entry name" value="ParE_toxin"/>
    <property type="match status" value="1"/>
</dbReference>
<proteinExistence type="inferred from homology"/>
<dbReference type="SUPFAM" id="SSF143011">
    <property type="entry name" value="RelE-like"/>
    <property type="match status" value="1"/>
</dbReference>
<keyword evidence="3" id="KW-0255">Endonuclease</keyword>
<reference evidence="3 4" key="1">
    <citation type="submission" date="2017-09" db="EMBL/GenBank/DDBJ databases">
        <authorList>
            <person name="Ehlers B."/>
            <person name="Leendertz F.H."/>
        </authorList>
    </citation>
    <scope>NUCLEOTIDE SEQUENCE [LARGE SCALE GENOMIC DNA]</scope>
    <source>
        <strain evidence="3 4">DSM 46844</strain>
    </source>
</reference>
<keyword evidence="3" id="KW-0378">Hydrolase</keyword>
<evidence type="ECO:0000256" key="2">
    <source>
        <dbReference type="ARBA" id="ARBA00022649"/>
    </source>
</evidence>
<dbReference type="PANTHER" id="PTHR35601">
    <property type="entry name" value="TOXIN RELE"/>
    <property type="match status" value="1"/>
</dbReference>
<evidence type="ECO:0000313" key="4">
    <source>
        <dbReference type="Proteomes" id="UP000219514"/>
    </source>
</evidence>
<keyword evidence="3" id="KW-0540">Nuclease</keyword>
<dbReference type="InterPro" id="IPR007712">
    <property type="entry name" value="RelE/ParE_toxin"/>
</dbReference>
<accession>A0A285EI30</accession>
<gene>
    <name evidence="3" type="ORF">SAMN06893097_10851</name>
</gene>
<keyword evidence="4" id="KW-1185">Reference proteome</keyword>